<reference evidence="2" key="2">
    <citation type="submission" date="2020-10" db="UniProtKB">
        <authorList>
            <consortium name="WormBaseParasite"/>
        </authorList>
    </citation>
    <scope>IDENTIFICATION</scope>
</reference>
<sequence length="274" mass="31748">MPYPILTLPFPFARRLCQLLTPEELQNVQIAAGHEIEKLKPIVKSIENKDTLFHFADSKIECVDFNEHSEVLSYLTEDSTLVKCKTAMFQTLTGSTFKNIDLTKIHLKTEELTFTMCNISIDILKSIASRIPAKHEVREFLLFQTRTDENINFPLVFGLFPNLKKIRFNQAYEGWLDDLSNINVVQLEYLCVQHTKLNELFHFKPEELLGFIKKQSPEFRLNIVFACPPGANLLQVSKVIMVFLKPHFDILNGKYKIDVHNGSSQVWLTFYNTY</sequence>
<dbReference type="Proteomes" id="UP000492821">
    <property type="component" value="Unassembled WGS sequence"/>
</dbReference>
<dbReference type="AlphaFoldDB" id="A0A7E5A282"/>
<evidence type="ECO:0000313" key="1">
    <source>
        <dbReference type="Proteomes" id="UP000492821"/>
    </source>
</evidence>
<proteinExistence type="predicted"/>
<evidence type="ECO:0000313" key="2">
    <source>
        <dbReference type="WBParaSite" id="Pan_g9492.t1"/>
    </source>
</evidence>
<dbReference type="WBParaSite" id="Pan_g9492.t1">
    <property type="protein sequence ID" value="Pan_g9492.t1"/>
    <property type="gene ID" value="Pan_g9492"/>
</dbReference>
<reference evidence="1" key="1">
    <citation type="journal article" date="2013" name="Genetics">
        <title>The draft genome and transcriptome of Panagrellus redivivus are shaped by the harsh demands of a free-living lifestyle.</title>
        <authorList>
            <person name="Srinivasan J."/>
            <person name="Dillman A.R."/>
            <person name="Macchietto M.G."/>
            <person name="Heikkinen L."/>
            <person name="Lakso M."/>
            <person name="Fracchia K.M."/>
            <person name="Antoshechkin I."/>
            <person name="Mortazavi A."/>
            <person name="Wong G."/>
            <person name="Sternberg P.W."/>
        </authorList>
    </citation>
    <scope>NUCLEOTIDE SEQUENCE [LARGE SCALE GENOMIC DNA]</scope>
    <source>
        <strain evidence="1">MT8872</strain>
    </source>
</reference>
<name>A0A7E5A282_PANRE</name>
<accession>A0A7E5A282</accession>
<organism evidence="1 2">
    <name type="scientific">Panagrellus redivivus</name>
    <name type="common">Microworm</name>
    <dbReference type="NCBI Taxonomy" id="6233"/>
    <lineage>
        <taxon>Eukaryota</taxon>
        <taxon>Metazoa</taxon>
        <taxon>Ecdysozoa</taxon>
        <taxon>Nematoda</taxon>
        <taxon>Chromadorea</taxon>
        <taxon>Rhabditida</taxon>
        <taxon>Tylenchina</taxon>
        <taxon>Panagrolaimomorpha</taxon>
        <taxon>Panagrolaimoidea</taxon>
        <taxon>Panagrolaimidae</taxon>
        <taxon>Panagrellus</taxon>
    </lineage>
</organism>
<protein>
    <submittedName>
        <fullName evidence="2">FTH domain-containing protein</fullName>
    </submittedName>
</protein>
<keyword evidence="1" id="KW-1185">Reference proteome</keyword>